<gene>
    <name evidence="1" type="ORF">P5G51_002715</name>
</gene>
<name>A0ABU5CDP6_9BACI</name>
<sequence length="163" mass="18447">MNHVSIGFDDALTEVYSFGRIQPRNPFSGGFVKEDIRGEFLRNADCAVYSFRLEEAEFIQLLKNIKTIEAQQNSYRYNFIGLFGVLLRIEIKRKNALFCSQFVASVLKDSASFQLEKPSCFTTPSDIRGHKGLDLLYEGRLGDYPVARLEEKSACDTIIAVTS</sequence>
<evidence type="ECO:0000313" key="1">
    <source>
        <dbReference type="EMBL" id="MDY0404466.1"/>
    </source>
</evidence>
<proteinExistence type="predicted"/>
<dbReference type="EMBL" id="JAROCA020000001">
    <property type="protein sequence ID" value="MDY0404466.1"/>
    <property type="molecule type" value="Genomic_DNA"/>
</dbReference>
<dbReference type="Proteomes" id="UP001228376">
    <property type="component" value="Unassembled WGS sequence"/>
</dbReference>
<evidence type="ECO:0000313" key="2">
    <source>
        <dbReference type="Proteomes" id="UP001228376"/>
    </source>
</evidence>
<keyword evidence="2" id="KW-1185">Reference proteome</keyword>
<reference evidence="1 2" key="1">
    <citation type="submission" date="2023-10" db="EMBL/GenBank/DDBJ databases">
        <title>179-bfca-hs.</title>
        <authorList>
            <person name="Miliotis G."/>
            <person name="Sengupta P."/>
            <person name="Hameed A."/>
            <person name="Chuvochina M."/>
            <person name="Mcdonagh F."/>
            <person name="Simpson A.C."/>
            <person name="Singh N.K."/>
            <person name="Rekha P.D."/>
            <person name="Raman K."/>
            <person name="Hugenholtz P."/>
            <person name="Venkateswaran K."/>
        </authorList>
    </citation>
    <scope>NUCLEOTIDE SEQUENCE [LARGE SCALE GENOMIC DNA]</scope>
    <source>
        <strain evidence="1 2">179-BFC-A-HS</strain>
    </source>
</reference>
<dbReference type="RefSeq" id="WP_320384204.1">
    <property type="nucleotide sequence ID" value="NZ_JAROCA020000001.1"/>
</dbReference>
<organism evidence="1 2">
    <name type="scientific">Tigheibacillus jepli</name>
    <dbReference type="NCBI Taxonomy" id="3035914"/>
    <lineage>
        <taxon>Bacteria</taxon>
        <taxon>Bacillati</taxon>
        <taxon>Bacillota</taxon>
        <taxon>Bacilli</taxon>
        <taxon>Bacillales</taxon>
        <taxon>Bacillaceae</taxon>
        <taxon>Tigheibacillus</taxon>
    </lineage>
</organism>
<accession>A0ABU5CDP6</accession>
<comment type="caution">
    <text evidence="1">The sequence shown here is derived from an EMBL/GenBank/DDBJ whole genome shotgun (WGS) entry which is preliminary data.</text>
</comment>
<dbReference type="Gene3D" id="3.90.1720.10">
    <property type="entry name" value="endopeptidase domain like (from Nostoc punctiforme)"/>
    <property type="match status" value="1"/>
</dbReference>
<protein>
    <submittedName>
        <fullName evidence="1">Uncharacterized protein</fullName>
    </submittedName>
</protein>